<comment type="caution">
    <text evidence="1">The sequence shown here is derived from an EMBL/GenBank/DDBJ whole genome shotgun (WGS) entry which is preliminary data.</text>
</comment>
<dbReference type="AlphaFoldDB" id="A0A8J8NBP3"/>
<protein>
    <submittedName>
        <fullName evidence="1">Uncharacterized protein</fullName>
    </submittedName>
</protein>
<keyword evidence="2" id="KW-1185">Reference proteome</keyword>
<reference evidence="1" key="1">
    <citation type="submission" date="2019-06" db="EMBL/GenBank/DDBJ databases">
        <authorList>
            <person name="Zheng W."/>
        </authorList>
    </citation>
    <scope>NUCLEOTIDE SEQUENCE</scope>
    <source>
        <strain evidence="1">QDHG01</strain>
    </source>
</reference>
<proteinExistence type="predicted"/>
<sequence>MQISEKGNLFRQQLVPYQYHLSERDSYFWPHTHFLAAPSGFFFCICSTQRMRICCVLYTMYSLCCNAMVLCFSGCPSKQLITGPYGILTPLGRVMVCLQPGPRCPQPFTEWQGGSSFSMYSAWLSSLDLPRTTSHISIRQLSWLPKPRAAQAKDLSYISAKQTPLPNMQPVAGASGGAILRPWLRMPMKLNIWEPWKRRQ</sequence>
<dbReference type="Proteomes" id="UP000785679">
    <property type="component" value="Unassembled WGS sequence"/>
</dbReference>
<evidence type="ECO:0000313" key="1">
    <source>
        <dbReference type="EMBL" id="TNV71904.1"/>
    </source>
</evidence>
<gene>
    <name evidence="1" type="ORF">FGO68_gene4413</name>
</gene>
<accession>A0A8J8NBP3</accession>
<name>A0A8J8NBP3_HALGN</name>
<organism evidence="1 2">
    <name type="scientific">Halteria grandinella</name>
    <dbReference type="NCBI Taxonomy" id="5974"/>
    <lineage>
        <taxon>Eukaryota</taxon>
        <taxon>Sar</taxon>
        <taxon>Alveolata</taxon>
        <taxon>Ciliophora</taxon>
        <taxon>Intramacronucleata</taxon>
        <taxon>Spirotrichea</taxon>
        <taxon>Stichotrichia</taxon>
        <taxon>Sporadotrichida</taxon>
        <taxon>Halteriidae</taxon>
        <taxon>Halteria</taxon>
    </lineage>
</organism>
<dbReference type="EMBL" id="RRYP01025956">
    <property type="protein sequence ID" value="TNV71904.1"/>
    <property type="molecule type" value="Genomic_DNA"/>
</dbReference>
<evidence type="ECO:0000313" key="2">
    <source>
        <dbReference type="Proteomes" id="UP000785679"/>
    </source>
</evidence>